<protein>
    <recommendedName>
        <fullName evidence="2">Adaptor protein ClpS core domain-containing protein</fullName>
    </recommendedName>
</protein>
<evidence type="ECO:0000256" key="1">
    <source>
        <dbReference type="SAM" id="SignalP"/>
    </source>
</evidence>
<reference evidence="4" key="1">
    <citation type="submission" date="2021-01" db="EMBL/GenBank/DDBJ databases">
        <authorList>
            <person name="Corre E."/>
            <person name="Pelletier E."/>
            <person name="Niang G."/>
            <person name="Scheremetjew M."/>
            <person name="Finn R."/>
            <person name="Kale V."/>
            <person name="Holt S."/>
            <person name="Cochrane G."/>
            <person name="Meng A."/>
            <person name="Brown T."/>
            <person name="Cohen L."/>
        </authorList>
    </citation>
    <scope>NUCLEOTIDE SEQUENCE</scope>
    <source>
        <strain evidence="4">CCAP1064/1</strain>
    </source>
</reference>
<dbReference type="GO" id="GO:0006508">
    <property type="term" value="P:proteolysis"/>
    <property type="evidence" value="ECO:0007669"/>
    <property type="project" value="InterPro"/>
</dbReference>
<dbReference type="AlphaFoldDB" id="A0A6T8N8D2"/>
<feature type="chain" id="PRO_5035676824" description="Adaptor protein ClpS core domain-containing protein" evidence="1">
    <location>
        <begin position="25"/>
        <end position="199"/>
    </location>
</feature>
<dbReference type="SUPFAM" id="SSF54736">
    <property type="entry name" value="ClpS-like"/>
    <property type="match status" value="1"/>
</dbReference>
<dbReference type="GO" id="GO:0030163">
    <property type="term" value="P:protein catabolic process"/>
    <property type="evidence" value="ECO:0007669"/>
    <property type="project" value="InterPro"/>
</dbReference>
<dbReference type="PANTHER" id="PTHR33473:SF17">
    <property type="entry name" value="ATP-DEPENDENT CLP PROTEASE ADAPTER PROTEIN CLPS1, CHLOROPLASTIC"/>
    <property type="match status" value="1"/>
</dbReference>
<dbReference type="InterPro" id="IPR003769">
    <property type="entry name" value="ClpS_core"/>
</dbReference>
<dbReference type="PANTHER" id="PTHR33473">
    <property type="entry name" value="ATP-DEPENDENT CLP PROTEASE ADAPTER PROTEIN CLPS1, CHLOROPLASTIC"/>
    <property type="match status" value="1"/>
</dbReference>
<keyword evidence="1" id="KW-0732">Signal</keyword>
<feature type="domain" description="Adaptor protein ClpS core" evidence="2">
    <location>
        <begin position="107"/>
        <end position="178"/>
    </location>
</feature>
<gene>
    <name evidence="3" type="ORF">PINE0816_LOCUS18627</name>
    <name evidence="4" type="ORF">PINE0816_LOCUS18628</name>
</gene>
<evidence type="ECO:0000259" key="2">
    <source>
        <dbReference type="Pfam" id="PF02617"/>
    </source>
</evidence>
<evidence type="ECO:0000313" key="3">
    <source>
        <dbReference type="EMBL" id="CAD8422470.1"/>
    </source>
</evidence>
<organism evidence="4">
    <name type="scientific">Proboscia inermis</name>
    <dbReference type="NCBI Taxonomy" id="420281"/>
    <lineage>
        <taxon>Eukaryota</taxon>
        <taxon>Sar</taxon>
        <taxon>Stramenopiles</taxon>
        <taxon>Ochrophyta</taxon>
        <taxon>Bacillariophyta</taxon>
        <taxon>Coscinodiscophyceae</taxon>
        <taxon>Rhizosoleniophycidae</taxon>
        <taxon>Rhizosoleniales</taxon>
        <taxon>Rhizosoleniaceae</taxon>
        <taxon>Proboscia</taxon>
    </lineage>
</organism>
<accession>A0A6T8N8D2</accession>
<dbReference type="EMBL" id="HBEL01040031">
    <property type="protein sequence ID" value="CAD8422470.1"/>
    <property type="molecule type" value="Transcribed_RNA"/>
</dbReference>
<proteinExistence type="predicted"/>
<sequence length="199" mass="21810">MTTSHSRVCRHVVLLATIIAAVSALTSPLVNILSPSRIAAARSDVSFVKSPQPFGVANRNAATGMNSGLHMSDGGDSGMQRQRKKKKGVTTITKERTASKVEQKKKDETLWRVLLHNDEVHTFQYVTQSLIKVIGTLDKKSSFEICVTVHTGGIGTVTTTWKQQAEKFCMGLQRQGLTVSIAPDKKFVQGKSDFSDYED</sequence>
<dbReference type="InterPro" id="IPR014719">
    <property type="entry name" value="Ribosomal_bL12_C/ClpS-like"/>
</dbReference>
<feature type="signal peptide" evidence="1">
    <location>
        <begin position="1"/>
        <end position="24"/>
    </location>
</feature>
<dbReference type="Gene3D" id="3.30.1390.10">
    <property type="match status" value="1"/>
</dbReference>
<dbReference type="Pfam" id="PF02617">
    <property type="entry name" value="ClpS"/>
    <property type="match status" value="1"/>
</dbReference>
<dbReference type="InterPro" id="IPR022935">
    <property type="entry name" value="ClpS"/>
</dbReference>
<evidence type="ECO:0000313" key="4">
    <source>
        <dbReference type="EMBL" id="CAD8422471.1"/>
    </source>
</evidence>
<name>A0A6T8N8D2_9STRA</name>
<dbReference type="EMBL" id="HBEL01040032">
    <property type="protein sequence ID" value="CAD8422471.1"/>
    <property type="molecule type" value="Transcribed_RNA"/>
</dbReference>